<evidence type="ECO:0000256" key="7">
    <source>
        <dbReference type="ARBA" id="ARBA00023014"/>
    </source>
</evidence>
<comment type="caution">
    <text evidence="10">The sequence shown here is derived from an EMBL/GenBank/DDBJ whole genome shotgun (WGS) entry which is preliminary data.</text>
</comment>
<dbReference type="SFLD" id="SFLDG01099">
    <property type="entry name" value="Uncharacterised_Radical_SAM_Su"/>
    <property type="match status" value="1"/>
</dbReference>
<dbReference type="CDD" id="cd01335">
    <property type="entry name" value="Radical_SAM"/>
    <property type="match status" value="1"/>
</dbReference>
<dbReference type="GO" id="GO:0016491">
    <property type="term" value="F:oxidoreductase activity"/>
    <property type="evidence" value="ECO:0007669"/>
    <property type="project" value="UniProtKB-KW"/>
</dbReference>
<feature type="binding site" evidence="8">
    <location>
        <position position="59"/>
    </location>
    <ligand>
        <name>[4Fe-4S] cluster</name>
        <dbReference type="ChEBI" id="CHEBI:49883"/>
        <note>4Fe-4S-S-AdoMet</note>
    </ligand>
</feature>
<dbReference type="Gene3D" id="3.20.20.70">
    <property type="entry name" value="Aldolase class I"/>
    <property type="match status" value="1"/>
</dbReference>
<sequence>MLENCRICPRRCGVNRLKGEKGFCGALDKIVVAKAFAHRWEEPCISGHKGSGTVFFSGCNLKCVFCQNYRISQEWFGKAVEEKDLVEIFLNLQAKGVHNINLVTPTIYTPQLASALEKAKDKGLTVPVVWNSNAYENPEMLQMLEGLVDVYLPDLKYCDETPARKYSNAPDYFRCATKAILEMYRQVGEPVFDEKGIIKRGLIIRHLVLPGLKEDSKKVLGFIKSNLPSGVYVSLMGQYMPCFRTGEFPEINRPLSKEEYEEVIEYFFELGLENGFAQEEGADSPKYVPDFDLEGV</sequence>
<dbReference type="InterPro" id="IPR058240">
    <property type="entry name" value="rSAM_sf"/>
</dbReference>
<dbReference type="InterPro" id="IPR016431">
    <property type="entry name" value="Pyrv-formate_lyase-activ_prd"/>
</dbReference>
<evidence type="ECO:0000256" key="2">
    <source>
        <dbReference type="ARBA" id="ARBA00022485"/>
    </source>
</evidence>
<evidence type="ECO:0000313" key="11">
    <source>
        <dbReference type="Proteomes" id="UP000070427"/>
    </source>
</evidence>
<evidence type="ECO:0000259" key="9">
    <source>
        <dbReference type="Pfam" id="PF04055"/>
    </source>
</evidence>
<evidence type="ECO:0000256" key="3">
    <source>
        <dbReference type="ARBA" id="ARBA00022691"/>
    </source>
</evidence>
<keyword evidence="2" id="KW-0004">4Fe-4S</keyword>
<dbReference type="Proteomes" id="UP000070427">
    <property type="component" value="Unassembled WGS sequence"/>
</dbReference>
<evidence type="ECO:0000256" key="4">
    <source>
        <dbReference type="ARBA" id="ARBA00022723"/>
    </source>
</evidence>
<dbReference type="InParanoid" id="A0A140LDH3"/>
<evidence type="ECO:0000256" key="5">
    <source>
        <dbReference type="ARBA" id="ARBA00023002"/>
    </source>
</evidence>
<dbReference type="InterPro" id="IPR007197">
    <property type="entry name" value="rSAM"/>
</dbReference>
<dbReference type="STRING" id="520764.AN618_03540"/>
<dbReference type="EMBL" id="LOED01000002">
    <property type="protein sequence ID" value="KXG78598.1"/>
    <property type="molecule type" value="Genomic_DNA"/>
</dbReference>
<comment type="similarity">
    <text evidence="1">Belongs to the organic radical-activating enzymes family.</text>
</comment>
<feature type="domain" description="Radical SAM core" evidence="9">
    <location>
        <begin position="54"/>
        <end position="216"/>
    </location>
</feature>
<keyword evidence="3 8" id="KW-0949">S-adenosyl-L-methionine</keyword>
<dbReference type="SFLD" id="SFLDS00029">
    <property type="entry name" value="Radical_SAM"/>
    <property type="match status" value="1"/>
</dbReference>
<evidence type="ECO:0000313" key="10">
    <source>
        <dbReference type="EMBL" id="KXG78598.1"/>
    </source>
</evidence>
<dbReference type="PANTHER" id="PTHR43075">
    <property type="entry name" value="FORMATE LYASE ACTIVATING ENZYME, PUTATIVE (AFU_ORTHOLOGUE AFUA_2G15630)-RELATED"/>
    <property type="match status" value="1"/>
</dbReference>
<name>A0A140LDH3_9FIRM</name>
<feature type="binding site" evidence="8">
    <location>
        <position position="66"/>
    </location>
    <ligand>
        <name>[4Fe-4S] cluster</name>
        <dbReference type="ChEBI" id="CHEBI:49883"/>
        <note>4Fe-4S-S-AdoMet</note>
    </ligand>
</feature>
<evidence type="ECO:0000256" key="6">
    <source>
        <dbReference type="ARBA" id="ARBA00023004"/>
    </source>
</evidence>
<dbReference type="GO" id="GO:0051539">
    <property type="term" value="F:4 iron, 4 sulfur cluster binding"/>
    <property type="evidence" value="ECO:0007669"/>
    <property type="project" value="UniProtKB-KW"/>
</dbReference>
<dbReference type="InterPro" id="IPR013785">
    <property type="entry name" value="Aldolase_TIM"/>
</dbReference>
<dbReference type="AlphaFoldDB" id="A0A140LDH3"/>
<gene>
    <name evidence="10" type="ORF">AN618_03540</name>
</gene>
<dbReference type="SUPFAM" id="SSF102114">
    <property type="entry name" value="Radical SAM enzymes"/>
    <property type="match status" value="1"/>
</dbReference>
<dbReference type="OrthoDB" id="9781783at2"/>
<keyword evidence="7 8" id="KW-0411">Iron-sulfur</keyword>
<feature type="binding site" evidence="8">
    <location>
        <position position="63"/>
    </location>
    <ligand>
        <name>[4Fe-4S] cluster</name>
        <dbReference type="ChEBI" id="CHEBI:49883"/>
        <note>4Fe-4S-S-AdoMet</note>
    </ligand>
</feature>
<reference evidence="10 11" key="1">
    <citation type="submission" date="2015-12" db="EMBL/GenBank/DDBJ databases">
        <title>Draft genome sequnece of Fervidicola ferrireducens strain Y170.</title>
        <authorList>
            <person name="Patel B.K."/>
        </authorList>
    </citation>
    <scope>NUCLEOTIDE SEQUENCE [LARGE SCALE GENOMIC DNA]</scope>
    <source>
        <strain evidence="10 11">Y170</strain>
    </source>
</reference>
<protein>
    <recommendedName>
        <fullName evidence="9">Radical SAM core domain-containing protein</fullName>
    </recommendedName>
</protein>
<organism evidence="10 11">
    <name type="scientific">Fervidicola ferrireducens</name>
    <dbReference type="NCBI Taxonomy" id="520764"/>
    <lineage>
        <taxon>Bacteria</taxon>
        <taxon>Bacillati</taxon>
        <taxon>Bacillota</taxon>
        <taxon>Clostridia</taxon>
        <taxon>Thermosediminibacterales</taxon>
        <taxon>Thermosediminibacteraceae</taxon>
        <taxon>Fervidicola</taxon>
    </lineage>
</organism>
<evidence type="ECO:0000256" key="1">
    <source>
        <dbReference type="ARBA" id="ARBA00009777"/>
    </source>
</evidence>
<dbReference type="PROSITE" id="PS01087">
    <property type="entry name" value="RADICAL_ACTIVATING"/>
    <property type="match status" value="1"/>
</dbReference>
<comment type="cofactor">
    <cofactor evidence="8">
        <name>[4Fe-4S] cluster</name>
        <dbReference type="ChEBI" id="CHEBI:49883"/>
    </cofactor>
    <text evidence="8">Binds 1 [4Fe-4S] cluster. The cluster is coordinated with 3 cysteines and an exchangeable S-adenosyl-L-methionine.</text>
</comment>
<dbReference type="InterPro" id="IPR040085">
    <property type="entry name" value="MJ0674-like"/>
</dbReference>
<dbReference type="Pfam" id="PF04055">
    <property type="entry name" value="Radical_SAM"/>
    <property type="match status" value="1"/>
</dbReference>
<evidence type="ECO:0000256" key="8">
    <source>
        <dbReference type="PIRSR" id="PIRSR004869-50"/>
    </source>
</evidence>
<proteinExistence type="inferred from homology"/>
<keyword evidence="11" id="KW-1185">Reference proteome</keyword>
<dbReference type="PIRSF" id="PIRSF004869">
    <property type="entry name" value="PflX_prd"/>
    <property type="match status" value="1"/>
</dbReference>
<dbReference type="PANTHER" id="PTHR43075:SF1">
    <property type="entry name" value="FORMATE LYASE ACTIVATING ENZYME, PUTATIVE (AFU_ORTHOLOGUE AFUA_2G15630)-RELATED"/>
    <property type="match status" value="1"/>
</dbReference>
<keyword evidence="6 8" id="KW-0408">Iron</keyword>
<dbReference type="InterPro" id="IPR001989">
    <property type="entry name" value="Radical_activat_CS"/>
</dbReference>
<keyword evidence="5" id="KW-0560">Oxidoreductase</keyword>
<dbReference type="GO" id="GO:0046872">
    <property type="term" value="F:metal ion binding"/>
    <property type="evidence" value="ECO:0007669"/>
    <property type="project" value="UniProtKB-KW"/>
</dbReference>
<accession>A0A140LDH3</accession>
<keyword evidence="4 8" id="KW-0479">Metal-binding</keyword>
<dbReference type="PATRIC" id="fig|520764.3.peg.377"/>